<name>A0ABQ6P6T3_9SPHN</name>
<gene>
    <name evidence="3" type="ORF">NUTIK01_17170</name>
</gene>
<comment type="caution">
    <text evidence="3">The sequence shown here is derived from an EMBL/GenBank/DDBJ whole genome shotgun (WGS) entry which is preliminary data.</text>
</comment>
<evidence type="ECO:0000259" key="2">
    <source>
        <dbReference type="Pfam" id="PF01266"/>
    </source>
</evidence>
<dbReference type="InterPro" id="IPR036188">
    <property type="entry name" value="FAD/NAD-bd_sf"/>
</dbReference>
<dbReference type="Pfam" id="PF01266">
    <property type="entry name" value="DAO"/>
    <property type="match status" value="1"/>
</dbReference>
<evidence type="ECO:0000313" key="4">
    <source>
        <dbReference type="Proteomes" id="UP001187221"/>
    </source>
</evidence>
<reference evidence="3 4" key="1">
    <citation type="submission" date="2023-06" db="EMBL/GenBank/DDBJ databases">
        <title>Draft genome sequence of Novosphingobium sp. strain IK01.</title>
        <authorList>
            <person name="Hatamoto M."/>
            <person name="Ikarashi T."/>
            <person name="Yamaguchi T."/>
        </authorList>
    </citation>
    <scope>NUCLEOTIDE SEQUENCE [LARGE SCALE GENOMIC DNA]</scope>
    <source>
        <strain evidence="3 4">IK01</strain>
    </source>
</reference>
<dbReference type="Proteomes" id="UP001187221">
    <property type="component" value="Unassembled WGS sequence"/>
</dbReference>
<dbReference type="InterPro" id="IPR006076">
    <property type="entry name" value="FAD-dep_OxRdtase"/>
</dbReference>
<dbReference type="EMBL" id="BTFW01000001">
    <property type="protein sequence ID" value="GMM60940.1"/>
    <property type="molecule type" value="Genomic_DNA"/>
</dbReference>
<accession>A0ABQ6P6T3</accession>
<proteinExistence type="predicted"/>
<dbReference type="SUPFAM" id="SSF51905">
    <property type="entry name" value="FAD/NAD(P)-binding domain"/>
    <property type="match status" value="1"/>
</dbReference>
<dbReference type="Gene3D" id="3.50.50.60">
    <property type="entry name" value="FAD/NAD(P)-binding domain"/>
    <property type="match status" value="1"/>
</dbReference>
<organism evidence="3 4">
    <name type="scientific">Novosphingobium pituita</name>
    <dbReference type="NCBI Taxonomy" id="3056842"/>
    <lineage>
        <taxon>Bacteria</taxon>
        <taxon>Pseudomonadati</taxon>
        <taxon>Pseudomonadota</taxon>
        <taxon>Alphaproteobacteria</taxon>
        <taxon>Sphingomonadales</taxon>
        <taxon>Sphingomonadaceae</taxon>
        <taxon>Novosphingobium</taxon>
    </lineage>
</organism>
<protein>
    <submittedName>
        <fullName evidence="3">FAD-dependent oxidoreductase</fullName>
    </submittedName>
</protein>
<sequence>MMEEFDIAIIGAGMAGASLAAECAPHARVLLIEAEDTPGYHTTGRSAAFWDEVYGGPAVVPLTLAAGPYLAEHGFLHERGSLVIGRAHERDGLERFVADYAGLGAHVELVDRAAMAALVPGLLPEWTAAVWQPGCADIDVAGLHQHYLARARQAGSVLRVRAQVDRIEKAGGLWEIGWRTAGQDVRVRAALVANAAGAWADTVAGQAGARRLGIAPLRRTIVQLRLDGPVPATLPLTFDLAGEFYFKPSGDRLWLSPHDETPDVPCDAAPEEYDVALAIDRMSRVVDWQVQAVERRWAGLRSFAPDRAPVYGFDADVPGFFWFAGQGGFGIQTAPAAARLGAQLLLGQGPDEMTASLDPAAYAPGRLRAAVPVETSAQA</sequence>
<keyword evidence="1" id="KW-0560">Oxidoreductase</keyword>
<dbReference type="PANTHER" id="PTHR13847">
    <property type="entry name" value="SARCOSINE DEHYDROGENASE-RELATED"/>
    <property type="match status" value="1"/>
</dbReference>
<evidence type="ECO:0000313" key="3">
    <source>
        <dbReference type="EMBL" id="GMM60940.1"/>
    </source>
</evidence>
<feature type="domain" description="FAD dependent oxidoreductase" evidence="2">
    <location>
        <begin position="6"/>
        <end position="344"/>
    </location>
</feature>
<keyword evidence="4" id="KW-1185">Reference proteome</keyword>
<evidence type="ECO:0000256" key="1">
    <source>
        <dbReference type="ARBA" id="ARBA00023002"/>
    </source>
</evidence>
<dbReference type="PANTHER" id="PTHR13847:SF287">
    <property type="entry name" value="FAD-DEPENDENT OXIDOREDUCTASE DOMAIN-CONTAINING PROTEIN 1"/>
    <property type="match status" value="1"/>
</dbReference>
<dbReference type="Gene3D" id="3.30.9.10">
    <property type="entry name" value="D-Amino Acid Oxidase, subunit A, domain 2"/>
    <property type="match status" value="1"/>
</dbReference>